<accession>A0AAV3PRY7</accession>
<sequence length="107" mass="12536">MSTEGVQFCSEGNEARWNFICTRNILPERYLSKATMKNQTYMDILEKSKMLAIAGNIRPHWPSFVREFIRNLSMDIADPSSPMFHKVKLRGHVFEFSPVLINRHYGR</sequence>
<evidence type="ECO:0000313" key="1">
    <source>
        <dbReference type="EMBL" id="GAA0154058.1"/>
    </source>
</evidence>
<comment type="caution">
    <text evidence="1">The sequence shown here is derived from an EMBL/GenBank/DDBJ whole genome shotgun (WGS) entry which is preliminary data.</text>
</comment>
<dbReference type="EMBL" id="BAABME010002309">
    <property type="protein sequence ID" value="GAA0154058.1"/>
    <property type="molecule type" value="Genomic_DNA"/>
</dbReference>
<gene>
    <name evidence="1" type="ORF">LIER_12148</name>
</gene>
<evidence type="ECO:0000313" key="2">
    <source>
        <dbReference type="Proteomes" id="UP001454036"/>
    </source>
</evidence>
<protein>
    <submittedName>
        <fullName evidence="1">Uncharacterized protein</fullName>
    </submittedName>
</protein>
<organism evidence="1 2">
    <name type="scientific">Lithospermum erythrorhizon</name>
    <name type="common">Purple gromwell</name>
    <name type="synonym">Lithospermum officinale var. erythrorhizon</name>
    <dbReference type="NCBI Taxonomy" id="34254"/>
    <lineage>
        <taxon>Eukaryota</taxon>
        <taxon>Viridiplantae</taxon>
        <taxon>Streptophyta</taxon>
        <taxon>Embryophyta</taxon>
        <taxon>Tracheophyta</taxon>
        <taxon>Spermatophyta</taxon>
        <taxon>Magnoliopsida</taxon>
        <taxon>eudicotyledons</taxon>
        <taxon>Gunneridae</taxon>
        <taxon>Pentapetalae</taxon>
        <taxon>asterids</taxon>
        <taxon>lamiids</taxon>
        <taxon>Boraginales</taxon>
        <taxon>Boraginaceae</taxon>
        <taxon>Boraginoideae</taxon>
        <taxon>Lithospermeae</taxon>
        <taxon>Lithospermum</taxon>
    </lineage>
</organism>
<proteinExistence type="predicted"/>
<keyword evidence="2" id="KW-1185">Reference proteome</keyword>
<reference evidence="1 2" key="1">
    <citation type="submission" date="2024-01" db="EMBL/GenBank/DDBJ databases">
        <title>The complete chloroplast genome sequence of Lithospermum erythrorhizon: insights into the phylogenetic relationship among Boraginaceae species and the maternal lineages of purple gromwells.</title>
        <authorList>
            <person name="Okada T."/>
            <person name="Watanabe K."/>
        </authorList>
    </citation>
    <scope>NUCLEOTIDE SEQUENCE [LARGE SCALE GENOMIC DNA]</scope>
</reference>
<name>A0AAV3PRY7_LITER</name>
<dbReference type="AlphaFoldDB" id="A0AAV3PRY7"/>
<dbReference type="Proteomes" id="UP001454036">
    <property type="component" value="Unassembled WGS sequence"/>
</dbReference>